<dbReference type="PROSITE" id="PS51354">
    <property type="entry name" value="GLUTAREDOXIN_2"/>
    <property type="match status" value="1"/>
</dbReference>
<reference evidence="3" key="1">
    <citation type="journal article" date="2019" name="Int. J. Syst. Evol. Microbiol.">
        <title>The Global Catalogue of Microorganisms (GCM) 10K type strain sequencing project: providing services to taxonomists for standard genome sequencing and annotation.</title>
        <authorList>
            <consortium name="The Broad Institute Genomics Platform"/>
            <consortium name="The Broad Institute Genome Sequencing Center for Infectious Disease"/>
            <person name="Wu L."/>
            <person name="Ma J."/>
        </authorList>
    </citation>
    <scope>NUCLEOTIDE SEQUENCE [LARGE SCALE GENOMIC DNA]</scope>
    <source>
        <strain evidence="3">JCM 17250</strain>
    </source>
</reference>
<dbReference type="CDD" id="cd02976">
    <property type="entry name" value="NrdH"/>
    <property type="match status" value="1"/>
</dbReference>
<dbReference type="SUPFAM" id="SSF52833">
    <property type="entry name" value="Thioredoxin-like"/>
    <property type="match status" value="1"/>
</dbReference>
<organism evidence="2 3">
    <name type="scientific">Amphibacillus indicireducens</name>
    <dbReference type="NCBI Taxonomy" id="1076330"/>
    <lineage>
        <taxon>Bacteria</taxon>
        <taxon>Bacillati</taxon>
        <taxon>Bacillota</taxon>
        <taxon>Bacilli</taxon>
        <taxon>Bacillales</taxon>
        <taxon>Bacillaceae</taxon>
        <taxon>Amphibacillus</taxon>
    </lineage>
</organism>
<dbReference type="RefSeq" id="WP_344912759.1">
    <property type="nucleotide sequence ID" value="NZ_BAABDL010000112.1"/>
</dbReference>
<proteinExistence type="predicted"/>
<evidence type="ECO:0000259" key="1">
    <source>
        <dbReference type="Pfam" id="PF00462"/>
    </source>
</evidence>
<evidence type="ECO:0000313" key="3">
    <source>
        <dbReference type="Proteomes" id="UP001501734"/>
    </source>
</evidence>
<dbReference type="Pfam" id="PF00462">
    <property type="entry name" value="Glutaredoxin"/>
    <property type="match status" value="1"/>
</dbReference>
<protein>
    <recommendedName>
        <fullName evidence="1">Glutaredoxin domain-containing protein</fullName>
    </recommendedName>
</protein>
<dbReference type="InterPro" id="IPR036249">
    <property type="entry name" value="Thioredoxin-like_sf"/>
</dbReference>
<accession>A0ABP7VUU4</accession>
<sequence length="79" mass="9309">MSEKEITVYTSDDCEESIQIIDYLKELQVNYNERNVSENRAYLTELQARNVYSVPAVFINNQVVLGFQKDKIYRLVRLS</sequence>
<dbReference type="Proteomes" id="UP001501734">
    <property type="component" value="Unassembled WGS sequence"/>
</dbReference>
<keyword evidence="3" id="KW-1185">Reference proteome</keyword>
<dbReference type="EMBL" id="BAABDL010000112">
    <property type="protein sequence ID" value="GAA4074930.1"/>
    <property type="molecule type" value="Genomic_DNA"/>
</dbReference>
<dbReference type="InterPro" id="IPR002109">
    <property type="entry name" value="Glutaredoxin"/>
</dbReference>
<comment type="caution">
    <text evidence="2">The sequence shown here is derived from an EMBL/GenBank/DDBJ whole genome shotgun (WGS) entry which is preliminary data.</text>
</comment>
<name>A0ABP7VUU4_9BACI</name>
<evidence type="ECO:0000313" key="2">
    <source>
        <dbReference type="EMBL" id="GAA4074930.1"/>
    </source>
</evidence>
<dbReference type="Gene3D" id="3.40.30.10">
    <property type="entry name" value="Glutaredoxin"/>
    <property type="match status" value="1"/>
</dbReference>
<feature type="domain" description="Glutaredoxin" evidence="1">
    <location>
        <begin position="6"/>
        <end position="64"/>
    </location>
</feature>
<gene>
    <name evidence="2" type="ORF">GCM10022410_19960</name>
</gene>